<evidence type="ECO:0000313" key="2">
    <source>
        <dbReference type="EMBL" id="KAJ0189427.1"/>
    </source>
</evidence>
<dbReference type="AlphaFoldDB" id="A0A9R1UKU8"/>
<accession>A0A9R1UKU8</accession>
<dbReference type="Proteomes" id="UP000235145">
    <property type="component" value="Unassembled WGS sequence"/>
</dbReference>
<gene>
    <name evidence="2" type="ORF">LSAT_V11C800433500</name>
</gene>
<organism evidence="2 3">
    <name type="scientific">Lactuca sativa</name>
    <name type="common">Garden lettuce</name>
    <dbReference type="NCBI Taxonomy" id="4236"/>
    <lineage>
        <taxon>Eukaryota</taxon>
        <taxon>Viridiplantae</taxon>
        <taxon>Streptophyta</taxon>
        <taxon>Embryophyta</taxon>
        <taxon>Tracheophyta</taxon>
        <taxon>Spermatophyta</taxon>
        <taxon>Magnoliopsida</taxon>
        <taxon>eudicotyledons</taxon>
        <taxon>Gunneridae</taxon>
        <taxon>Pentapetalae</taxon>
        <taxon>asterids</taxon>
        <taxon>campanulids</taxon>
        <taxon>Asterales</taxon>
        <taxon>Asteraceae</taxon>
        <taxon>Cichorioideae</taxon>
        <taxon>Cichorieae</taxon>
        <taxon>Lactucinae</taxon>
        <taxon>Lactuca</taxon>
    </lineage>
</organism>
<evidence type="ECO:0000259" key="1">
    <source>
        <dbReference type="Pfam" id="PF22936"/>
    </source>
</evidence>
<evidence type="ECO:0000313" key="3">
    <source>
        <dbReference type="Proteomes" id="UP000235145"/>
    </source>
</evidence>
<protein>
    <recommendedName>
        <fullName evidence="1">Retrovirus-related Pol polyprotein from transposon TNT 1-94-like beta-barrel domain-containing protein</fullName>
    </recommendedName>
</protein>
<reference evidence="2 3" key="1">
    <citation type="journal article" date="2017" name="Nat. Commun.">
        <title>Genome assembly with in vitro proximity ligation data and whole-genome triplication in lettuce.</title>
        <authorList>
            <person name="Reyes-Chin-Wo S."/>
            <person name="Wang Z."/>
            <person name="Yang X."/>
            <person name="Kozik A."/>
            <person name="Arikit S."/>
            <person name="Song C."/>
            <person name="Xia L."/>
            <person name="Froenicke L."/>
            <person name="Lavelle D.O."/>
            <person name="Truco M.J."/>
            <person name="Xia R."/>
            <person name="Zhu S."/>
            <person name="Xu C."/>
            <person name="Xu H."/>
            <person name="Xu X."/>
            <person name="Cox K."/>
            <person name="Korf I."/>
            <person name="Meyers B.C."/>
            <person name="Michelmore R.W."/>
        </authorList>
    </citation>
    <scope>NUCLEOTIDE SEQUENCE [LARGE SCALE GENOMIC DNA]</scope>
    <source>
        <strain evidence="3">cv. Salinas</strain>
        <tissue evidence="2">Seedlings</tissue>
    </source>
</reference>
<feature type="domain" description="Retrovirus-related Pol polyprotein from transposon TNT 1-94-like beta-barrel" evidence="1">
    <location>
        <begin position="91"/>
        <end position="163"/>
    </location>
</feature>
<proteinExistence type="predicted"/>
<dbReference type="InterPro" id="IPR054722">
    <property type="entry name" value="PolX-like_BBD"/>
</dbReference>
<comment type="caution">
    <text evidence="2">The sequence shown here is derived from an EMBL/GenBank/DDBJ whole genome shotgun (WGS) entry which is preliminary data.</text>
</comment>
<dbReference type="EMBL" id="NBSK02000008">
    <property type="protein sequence ID" value="KAJ0189427.1"/>
    <property type="molecule type" value="Genomic_DNA"/>
</dbReference>
<keyword evidence="3" id="KW-1185">Reference proteome</keyword>
<sequence length="224" mass="25491">MEQVQHNYENYLNVLMSESTLPQELVSKVSKWKEVKATKVDVSKSKVEKGKMKVDTSPFIYYISMPKTDETDLIDKIKTQVLCEEQYNKNWYIDSGGSRHMTSHKENLSVFRKLENAGVVKFGNNHKCKFKGYKKVKNGVFIVNMVAYVGALEYNLISVTQLVVGTGNQVLFYVEGGVILNKETKEVLLKSKRKGDMFTLDIKPIAGIPSVCQLSKDTFNLSWL</sequence>
<dbReference type="Pfam" id="PF22936">
    <property type="entry name" value="Pol_BBD"/>
    <property type="match status" value="1"/>
</dbReference>
<name>A0A9R1UKU8_LACSA</name>